<organism evidence="2 3">
    <name type="scientific">Gossypium laxum</name>
    <dbReference type="NCBI Taxonomy" id="34288"/>
    <lineage>
        <taxon>Eukaryota</taxon>
        <taxon>Viridiplantae</taxon>
        <taxon>Streptophyta</taxon>
        <taxon>Embryophyta</taxon>
        <taxon>Tracheophyta</taxon>
        <taxon>Spermatophyta</taxon>
        <taxon>Magnoliopsida</taxon>
        <taxon>eudicotyledons</taxon>
        <taxon>Gunneridae</taxon>
        <taxon>Pentapetalae</taxon>
        <taxon>rosids</taxon>
        <taxon>malvids</taxon>
        <taxon>Malvales</taxon>
        <taxon>Malvaceae</taxon>
        <taxon>Malvoideae</taxon>
        <taxon>Gossypium</taxon>
    </lineage>
</organism>
<feature type="compositionally biased region" description="Basic and acidic residues" evidence="1">
    <location>
        <begin position="63"/>
        <end position="73"/>
    </location>
</feature>
<feature type="region of interest" description="Disordered" evidence="1">
    <location>
        <begin position="23"/>
        <end position="73"/>
    </location>
</feature>
<name>A0A7J9B0M5_9ROSI</name>
<reference evidence="2 3" key="1">
    <citation type="journal article" date="2019" name="Genome Biol. Evol.">
        <title>Insights into the evolution of the New World diploid cottons (Gossypium, subgenus Houzingenia) based on genome sequencing.</title>
        <authorList>
            <person name="Grover C.E."/>
            <person name="Arick M.A. 2nd"/>
            <person name="Thrash A."/>
            <person name="Conover J.L."/>
            <person name="Sanders W.S."/>
            <person name="Peterson D.G."/>
            <person name="Frelichowski J.E."/>
            <person name="Scheffler J.A."/>
            <person name="Scheffler B.E."/>
            <person name="Wendel J.F."/>
        </authorList>
    </citation>
    <scope>NUCLEOTIDE SEQUENCE [LARGE SCALE GENOMIC DNA]</scope>
    <source>
        <strain evidence="2">4</strain>
        <tissue evidence="2">Leaf</tissue>
    </source>
</reference>
<dbReference type="Proteomes" id="UP000593574">
    <property type="component" value="Unassembled WGS sequence"/>
</dbReference>
<keyword evidence="3" id="KW-1185">Reference proteome</keyword>
<evidence type="ECO:0000313" key="3">
    <source>
        <dbReference type="Proteomes" id="UP000593574"/>
    </source>
</evidence>
<dbReference type="AlphaFoldDB" id="A0A7J9B0M5"/>
<gene>
    <name evidence="2" type="ORF">Golax_025513</name>
</gene>
<dbReference type="EMBL" id="JABEZV010440740">
    <property type="protein sequence ID" value="MBA0729876.1"/>
    <property type="molecule type" value="Genomic_DNA"/>
</dbReference>
<accession>A0A7J9B0M5</accession>
<protein>
    <submittedName>
        <fullName evidence="2">Uncharacterized protein</fullName>
    </submittedName>
</protein>
<comment type="caution">
    <text evidence="2">The sequence shown here is derived from an EMBL/GenBank/DDBJ whole genome shotgun (WGS) entry which is preliminary data.</text>
</comment>
<evidence type="ECO:0000256" key="1">
    <source>
        <dbReference type="SAM" id="MobiDB-lite"/>
    </source>
</evidence>
<evidence type="ECO:0000313" key="2">
    <source>
        <dbReference type="EMBL" id="MBA0729876.1"/>
    </source>
</evidence>
<feature type="compositionally biased region" description="Low complexity" evidence="1">
    <location>
        <begin position="23"/>
        <end position="32"/>
    </location>
</feature>
<sequence>MDGNSSIAINAIMPKLGFSLGEASGSSLSGSKNKGKALQGSGLRKKGLNGVKFGSSGPQQKSDQVKESHEETSLHKFRTMVTFHALSENKKKITEEKGNHRVVVVEENWDPNIMVVKGKKMSNKLGCSFWRVSHLPPSRQNLLL</sequence>
<proteinExistence type="predicted"/>